<evidence type="ECO:0000256" key="2">
    <source>
        <dbReference type="SAM" id="Phobius"/>
    </source>
</evidence>
<dbReference type="RefSeq" id="WP_126334063.1">
    <property type="nucleotide sequence ID" value="NZ_AP022604.1"/>
</dbReference>
<sequence>MTDTPRRGLTPIRIAQLLLLVAAVVLYVASRLTWVEVESFDELGPPKTIALTGSRWSTALVPVALLLGAAVVATLAVRGWPLRVLALLLAVVSAALGYLAISQWVVPDVALRATELAEVQLITLVGSERHYAGAVLTLCAGVATLVAAALLMRAAAREGATQGRYTTPGARRAALREQTQTPADGSSPVQTSEPMSERTMWDALDEGQDPTDGDTGPEPGPSSEGR</sequence>
<dbReference type="OrthoDB" id="4372702at2"/>
<feature type="transmembrane region" description="Helical" evidence="2">
    <location>
        <begin position="12"/>
        <end position="34"/>
    </location>
</feature>
<feature type="transmembrane region" description="Helical" evidence="2">
    <location>
        <begin position="54"/>
        <end position="77"/>
    </location>
</feature>
<keyword evidence="2 3" id="KW-0812">Transmembrane</keyword>
<keyword evidence="2" id="KW-1133">Transmembrane helix</keyword>
<evidence type="ECO:0000313" key="3">
    <source>
        <dbReference type="EMBL" id="VEG48236.1"/>
    </source>
</evidence>
<dbReference type="Proteomes" id="UP000282551">
    <property type="component" value="Chromosome"/>
</dbReference>
<keyword evidence="2" id="KW-0472">Membrane</keyword>
<dbReference type="AlphaFoldDB" id="A0A3S4T118"/>
<gene>
    <name evidence="3" type="ORF">NCTC10485_02530</name>
</gene>
<dbReference type="InterPro" id="IPR011746">
    <property type="entry name" value="Trp_synth-assoc_CHP"/>
</dbReference>
<feature type="compositionally biased region" description="Polar residues" evidence="1">
    <location>
        <begin position="177"/>
        <end position="194"/>
    </location>
</feature>
<feature type="transmembrane region" description="Helical" evidence="2">
    <location>
        <begin position="84"/>
        <end position="106"/>
    </location>
</feature>
<proteinExistence type="predicted"/>
<dbReference type="Pfam" id="PF09534">
    <property type="entry name" value="Trp_oprn_chp"/>
    <property type="match status" value="1"/>
</dbReference>
<accession>A0A3S4T118</accession>
<dbReference type="InterPro" id="IPR019051">
    <property type="entry name" value="Trp_biosyn_TM_oprn/chp"/>
</dbReference>
<dbReference type="NCBIfam" id="TIGR02234">
    <property type="entry name" value="trp_oprn_chp"/>
    <property type="match status" value="1"/>
</dbReference>
<evidence type="ECO:0000256" key="1">
    <source>
        <dbReference type="SAM" id="MobiDB-lite"/>
    </source>
</evidence>
<reference evidence="3 4" key="1">
    <citation type="submission" date="2018-12" db="EMBL/GenBank/DDBJ databases">
        <authorList>
            <consortium name="Pathogen Informatics"/>
        </authorList>
    </citation>
    <scope>NUCLEOTIDE SEQUENCE [LARGE SCALE GENOMIC DNA]</scope>
    <source>
        <strain evidence="3 4">NCTC10485</strain>
    </source>
</reference>
<feature type="transmembrane region" description="Helical" evidence="2">
    <location>
        <begin position="131"/>
        <end position="152"/>
    </location>
</feature>
<feature type="compositionally biased region" description="Acidic residues" evidence="1">
    <location>
        <begin position="203"/>
        <end position="212"/>
    </location>
</feature>
<protein>
    <submittedName>
        <fullName evidence="3">Tryptophan-associated transmembrane protein</fullName>
    </submittedName>
</protein>
<name>A0A3S4T118_MYCCI</name>
<feature type="region of interest" description="Disordered" evidence="1">
    <location>
        <begin position="161"/>
        <end position="226"/>
    </location>
</feature>
<evidence type="ECO:0000313" key="4">
    <source>
        <dbReference type="Proteomes" id="UP000282551"/>
    </source>
</evidence>
<organism evidence="3 4">
    <name type="scientific">Mycolicibacterium chitae</name>
    <name type="common">Mycobacterium chitae</name>
    <dbReference type="NCBI Taxonomy" id="1792"/>
    <lineage>
        <taxon>Bacteria</taxon>
        <taxon>Bacillati</taxon>
        <taxon>Actinomycetota</taxon>
        <taxon>Actinomycetes</taxon>
        <taxon>Mycobacteriales</taxon>
        <taxon>Mycobacteriaceae</taxon>
        <taxon>Mycolicibacterium</taxon>
    </lineage>
</organism>
<dbReference type="EMBL" id="LR134355">
    <property type="protein sequence ID" value="VEG48236.1"/>
    <property type="molecule type" value="Genomic_DNA"/>
</dbReference>
<keyword evidence="4" id="KW-1185">Reference proteome</keyword>